<feature type="repeat" description="PPR" evidence="2">
    <location>
        <begin position="432"/>
        <end position="466"/>
    </location>
</feature>
<dbReference type="InParanoid" id="A0A1Q3ATM0"/>
<feature type="repeat" description="PPR" evidence="2">
    <location>
        <begin position="117"/>
        <end position="151"/>
    </location>
</feature>
<keyword evidence="4" id="KW-1185">Reference proteome</keyword>
<feature type="repeat" description="PPR" evidence="2">
    <location>
        <begin position="292"/>
        <end position="326"/>
    </location>
</feature>
<dbReference type="PANTHER" id="PTHR47937">
    <property type="entry name" value="PLASTID TRANSCRIPTIONALLY ACTIVE CHROMOSOME 2-LIKE PROTEIN"/>
    <property type="match status" value="1"/>
</dbReference>
<reference evidence="4" key="1">
    <citation type="submission" date="2016-04" db="EMBL/GenBank/DDBJ databases">
        <title>Cephalotus genome sequencing.</title>
        <authorList>
            <person name="Fukushima K."/>
            <person name="Hasebe M."/>
            <person name="Fang X."/>
        </authorList>
    </citation>
    <scope>NUCLEOTIDE SEQUENCE [LARGE SCALE GENOMIC DNA]</scope>
    <source>
        <strain evidence="4">cv. St1</strain>
    </source>
</reference>
<protein>
    <submittedName>
        <fullName evidence="3">PPR domain-containing protein/PPR_1 domain-containing protein/PPR_2 domain-containing protein</fullName>
    </submittedName>
</protein>
<sequence>KRMVDDCFVVAGIDYRTIINALCKDGLVEASEMFFCRVLKLGFDLDTHICTSLVLGYCRRRNILGAFKVFAIMSRDVRCGPNSVTFSTLIHGLCEVGRLEEAFVLKEEMSEMGCQPTTRTYTVLIKALCDIGSMDKALSLLEEMVSKRCKPNIYTYTVLIDGLCKNKKLEEANGIFRKMLNDGLFPGLVTYNALINGYCKEGEIVSAFELLSVMEKRNCKPNILTYNELMEGLCRVNKTYKAMSLLRQIIDDGLLPNGVTYNILINGFCKEGKLGMAFKIFYSINSFGLESDPYTFTEMIDGLCKKGRLELANGILCLMIKKGILLDEVIFTALIDGYCKIGKTGDALMLFEKMGVSTYLKSPHVLNSFLDALSNENELNVVYAMLGKFMKYGLAPSVVTYTILIDALSKAGKITHSLNMMEEMKQAGCPPNVYTYTVIINGLCQNGRVEEAESLLYIMSDMGVSPNCITYTILVKAHVTAGRLDRAFEIVSTMIENGCQPNRRTYSALLVGIVTSNMASAAGRDINHLEARSLASEENATESISNSVLRAMDVEHALKLRAMIENFGTCNAIIVAMINAKRYNDAICLFQHLFQISDADRPTVASFNLLLKAYLDAGRVEMGYVVYNHVLNNLRCAHSTVIYRVLTKGLIEKGRVYDALDILRDMLRYGGEVDSIVYNNVIKGFLDIDDIGKANGLFEELKGKCAQYDGVLHATFMDWFFKKGQAKEGMEMYQSLLDRGISKMNPNTGNILLSVLLKHGKESEAWKLFDQMLGNHIPPIFHAVNSNSYNIMVNECFKSGKYSEAIQVFRMIGKQQGSKPFAMDISGYNNIITNLCENNLLVEAETLFEELISSTKSLSPDAITYRTLI</sequence>
<keyword evidence="1" id="KW-0677">Repeat</keyword>
<feature type="repeat" description="PPR" evidence="2">
    <location>
        <begin position="82"/>
        <end position="116"/>
    </location>
</feature>
<feature type="repeat" description="PPR" evidence="2">
    <location>
        <begin position="397"/>
        <end position="431"/>
    </location>
</feature>
<dbReference type="Pfam" id="PF01535">
    <property type="entry name" value="PPR"/>
    <property type="match status" value="7"/>
</dbReference>
<feature type="repeat" description="PPR" evidence="2">
    <location>
        <begin position="745"/>
        <end position="779"/>
    </location>
</feature>
<comment type="caution">
    <text evidence="3">The sequence shown here is derived from an EMBL/GenBank/DDBJ whole genome shotgun (WGS) entry which is preliminary data.</text>
</comment>
<dbReference type="InterPro" id="IPR002885">
    <property type="entry name" value="PPR_rpt"/>
</dbReference>
<dbReference type="Pfam" id="PF13812">
    <property type="entry name" value="PPR_3"/>
    <property type="match status" value="1"/>
</dbReference>
<feature type="non-terminal residue" evidence="3">
    <location>
        <position position="869"/>
    </location>
</feature>
<dbReference type="PANTHER" id="PTHR47937:SF2">
    <property type="entry name" value="PENTATRICOPEPTIDE (PPR) REPEAT-CONTAINING PROTEIN, PF01535'-RELATED"/>
    <property type="match status" value="1"/>
</dbReference>
<dbReference type="NCBIfam" id="TIGR00756">
    <property type="entry name" value="PPR"/>
    <property type="match status" value="13"/>
</dbReference>
<organism evidence="3 4">
    <name type="scientific">Cephalotus follicularis</name>
    <name type="common">Albany pitcher plant</name>
    <dbReference type="NCBI Taxonomy" id="3775"/>
    <lineage>
        <taxon>Eukaryota</taxon>
        <taxon>Viridiplantae</taxon>
        <taxon>Streptophyta</taxon>
        <taxon>Embryophyta</taxon>
        <taxon>Tracheophyta</taxon>
        <taxon>Spermatophyta</taxon>
        <taxon>Magnoliopsida</taxon>
        <taxon>eudicotyledons</taxon>
        <taxon>Gunneridae</taxon>
        <taxon>Pentapetalae</taxon>
        <taxon>rosids</taxon>
        <taxon>fabids</taxon>
        <taxon>Oxalidales</taxon>
        <taxon>Cephalotaceae</taxon>
        <taxon>Cephalotus</taxon>
    </lineage>
</organism>
<dbReference type="Proteomes" id="UP000187406">
    <property type="component" value="Unassembled WGS sequence"/>
</dbReference>
<dbReference type="InterPro" id="IPR011990">
    <property type="entry name" value="TPR-like_helical_dom_sf"/>
</dbReference>
<dbReference type="AlphaFoldDB" id="A0A1Q3ATM0"/>
<dbReference type="PROSITE" id="PS51375">
    <property type="entry name" value="PPR"/>
    <property type="match status" value="14"/>
</dbReference>
<evidence type="ECO:0000313" key="4">
    <source>
        <dbReference type="Proteomes" id="UP000187406"/>
    </source>
</evidence>
<feature type="repeat" description="PPR" evidence="2">
    <location>
        <begin position="785"/>
        <end position="820"/>
    </location>
</feature>
<feature type="repeat" description="PPR" evidence="2">
    <location>
        <begin position="187"/>
        <end position="221"/>
    </location>
</feature>
<feature type="repeat" description="PPR" evidence="2">
    <location>
        <begin position="152"/>
        <end position="186"/>
    </location>
</feature>
<feature type="repeat" description="PPR" evidence="2">
    <location>
        <begin position="327"/>
        <end position="361"/>
    </location>
</feature>
<evidence type="ECO:0000313" key="3">
    <source>
        <dbReference type="EMBL" id="GAV59004.1"/>
    </source>
</evidence>
<feature type="repeat" description="PPR" evidence="2">
    <location>
        <begin position="222"/>
        <end position="256"/>
    </location>
</feature>
<dbReference type="Gene3D" id="1.25.40.10">
    <property type="entry name" value="Tetratricopeptide repeat domain"/>
    <property type="match status" value="8"/>
</dbReference>
<accession>A0A1Q3ATM0</accession>
<dbReference type="InterPro" id="IPR052308">
    <property type="entry name" value="PPR_domain-containing"/>
</dbReference>
<dbReference type="SUPFAM" id="SSF48452">
    <property type="entry name" value="TPR-like"/>
    <property type="match status" value="1"/>
</dbReference>
<gene>
    <name evidence="3" type="ORF">CFOL_v3_02537</name>
</gene>
<feature type="repeat" description="PPR" evidence="2">
    <location>
        <begin position="639"/>
        <end position="673"/>
    </location>
</feature>
<proteinExistence type="predicted"/>
<dbReference type="EMBL" id="BDDD01000092">
    <property type="protein sequence ID" value="GAV59004.1"/>
    <property type="molecule type" value="Genomic_DNA"/>
</dbReference>
<dbReference type="OrthoDB" id="185373at2759"/>
<evidence type="ECO:0000256" key="1">
    <source>
        <dbReference type="ARBA" id="ARBA00022737"/>
    </source>
</evidence>
<evidence type="ECO:0000256" key="2">
    <source>
        <dbReference type="PROSITE-ProRule" id="PRU00708"/>
    </source>
</evidence>
<feature type="repeat" description="PPR" evidence="2">
    <location>
        <begin position="467"/>
        <end position="501"/>
    </location>
</feature>
<dbReference type="Pfam" id="PF13041">
    <property type="entry name" value="PPR_2"/>
    <property type="match status" value="4"/>
</dbReference>
<feature type="repeat" description="PPR" evidence="2">
    <location>
        <begin position="257"/>
        <end position="291"/>
    </location>
</feature>
<dbReference type="Pfam" id="PF12854">
    <property type="entry name" value="PPR_1"/>
    <property type="match status" value="2"/>
</dbReference>
<feature type="non-terminal residue" evidence="3">
    <location>
        <position position="1"/>
    </location>
</feature>
<name>A0A1Q3ATM0_CEPFO</name>